<dbReference type="GO" id="GO:0032259">
    <property type="term" value="P:methylation"/>
    <property type="evidence" value="ECO:0007669"/>
    <property type="project" value="UniProtKB-KW"/>
</dbReference>
<keyword evidence="2" id="KW-0808">Transferase</keyword>
<dbReference type="SUPFAM" id="SSF53335">
    <property type="entry name" value="S-adenosyl-L-methionine-dependent methyltransferases"/>
    <property type="match status" value="1"/>
</dbReference>
<name>K6X725_9MICO</name>
<dbReference type="OrthoDB" id="9813719at2"/>
<protein>
    <submittedName>
        <fullName evidence="4">Putative modification methylase</fullName>
    </submittedName>
</protein>
<evidence type="ECO:0000313" key="4">
    <source>
        <dbReference type="EMBL" id="GAB94624.1"/>
    </source>
</evidence>
<keyword evidence="3" id="KW-0680">Restriction system</keyword>
<dbReference type="STRING" id="1184609.KILIM_007_00620"/>
<evidence type="ECO:0000256" key="2">
    <source>
        <dbReference type="ARBA" id="ARBA00022679"/>
    </source>
</evidence>
<evidence type="ECO:0000256" key="1">
    <source>
        <dbReference type="ARBA" id="ARBA00022603"/>
    </source>
</evidence>
<dbReference type="eggNOG" id="COG0270">
    <property type="taxonomic scope" value="Bacteria"/>
</dbReference>
<evidence type="ECO:0000313" key="5">
    <source>
        <dbReference type="Proteomes" id="UP000008366"/>
    </source>
</evidence>
<accession>K6X725</accession>
<keyword evidence="1 4" id="KW-0489">Methyltransferase</keyword>
<sequence>MHDHTPSGERRLRVGSLLSRYGGLDLAVKYVFDAETIWFFEINEPVARHWPDALNLGDVTSIDWSAVEPMDILCGGFPCLNVKPGSEALGQRTRMSHGVSAGCRSGRDGSGQCPCGLAPRP</sequence>
<dbReference type="GO" id="GO:0008168">
    <property type="term" value="F:methyltransferase activity"/>
    <property type="evidence" value="ECO:0007669"/>
    <property type="project" value="UniProtKB-KW"/>
</dbReference>
<keyword evidence="5" id="KW-1185">Reference proteome</keyword>
<gene>
    <name evidence="4" type="ORF">KILIM_007_00620</name>
</gene>
<dbReference type="Proteomes" id="UP000008366">
    <property type="component" value="Unassembled WGS sequence"/>
</dbReference>
<reference evidence="4 5" key="1">
    <citation type="submission" date="2012-08" db="EMBL/GenBank/DDBJ databases">
        <title>Whole genome shotgun sequence of Kineosphaera limosa NBRC 100340.</title>
        <authorList>
            <person name="Yoshida I."/>
            <person name="Isaki S."/>
            <person name="Hosoyama A."/>
            <person name="Tsuchikane K."/>
            <person name="Katsumata H."/>
            <person name="Ando Y."/>
            <person name="Ohji S."/>
            <person name="Hamada M."/>
            <person name="Tamura T."/>
            <person name="Yamazoe A."/>
            <person name="Yamazaki S."/>
            <person name="Fujita N."/>
        </authorList>
    </citation>
    <scope>NUCLEOTIDE SEQUENCE [LARGE SCALE GENOMIC DNA]</scope>
    <source>
        <strain evidence="4 5">NBRC 100340</strain>
    </source>
</reference>
<dbReference type="Gene3D" id="3.40.50.150">
    <property type="entry name" value="Vaccinia Virus protein VP39"/>
    <property type="match status" value="1"/>
</dbReference>
<comment type="caution">
    <text evidence="4">The sequence shown here is derived from an EMBL/GenBank/DDBJ whole genome shotgun (WGS) entry which is preliminary data.</text>
</comment>
<dbReference type="InterPro" id="IPR001525">
    <property type="entry name" value="C5_MeTfrase"/>
</dbReference>
<dbReference type="AlphaFoldDB" id="K6X725"/>
<dbReference type="InterPro" id="IPR029063">
    <property type="entry name" value="SAM-dependent_MTases_sf"/>
</dbReference>
<dbReference type="GO" id="GO:0009307">
    <property type="term" value="P:DNA restriction-modification system"/>
    <property type="evidence" value="ECO:0007669"/>
    <property type="project" value="UniProtKB-KW"/>
</dbReference>
<evidence type="ECO:0000256" key="3">
    <source>
        <dbReference type="ARBA" id="ARBA00022747"/>
    </source>
</evidence>
<organism evidence="4 5">
    <name type="scientific">Kineosphaera limosa NBRC 100340</name>
    <dbReference type="NCBI Taxonomy" id="1184609"/>
    <lineage>
        <taxon>Bacteria</taxon>
        <taxon>Bacillati</taxon>
        <taxon>Actinomycetota</taxon>
        <taxon>Actinomycetes</taxon>
        <taxon>Micrococcales</taxon>
        <taxon>Dermatophilaceae</taxon>
        <taxon>Kineosphaera</taxon>
    </lineage>
</organism>
<dbReference type="EMBL" id="BAHD01000007">
    <property type="protein sequence ID" value="GAB94624.1"/>
    <property type="molecule type" value="Genomic_DNA"/>
</dbReference>
<dbReference type="Pfam" id="PF00145">
    <property type="entry name" value="DNA_methylase"/>
    <property type="match status" value="1"/>
</dbReference>
<dbReference type="RefSeq" id="WP_006591157.1">
    <property type="nucleotide sequence ID" value="NZ_BAHD01000007.1"/>
</dbReference>
<proteinExistence type="predicted"/>